<evidence type="ECO:0000313" key="2">
    <source>
        <dbReference type="EMBL" id="TFD97451.1"/>
    </source>
</evidence>
<dbReference type="RefSeq" id="WP_026626227.1">
    <property type="nucleotide sequence ID" value="NZ_JAWZLG010000100.1"/>
</dbReference>
<evidence type="ECO:0000256" key="1">
    <source>
        <dbReference type="SAM" id="SignalP"/>
    </source>
</evidence>
<gene>
    <name evidence="2" type="ORF">E2605_07220</name>
</gene>
<protein>
    <submittedName>
        <fullName evidence="2">Uncharacterized protein</fullName>
    </submittedName>
</protein>
<evidence type="ECO:0000313" key="3">
    <source>
        <dbReference type="Proteomes" id="UP000297861"/>
    </source>
</evidence>
<dbReference type="Proteomes" id="UP000297861">
    <property type="component" value="Unassembled WGS sequence"/>
</dbReference>
<keyword evidence="1" id="KW-0732">Signal</keyword>
<accession>A0A4Y8L5C1</accession>
<dbReference type="STRING" id="1121485.GCA_000426485_02319"/>
<proteinExistence type="predicted"/>
<dbReference type="AlphaFoldDB" id="A0A4Y8L5C1"/>
<reference evidence="2 3" key="1">
    <citation type="submission" date="2019-03" db="EMBL/GenBank/DDBJ databases">
        <title>San Antonio Military Medical Center submission to MRSN (WRAIR), pending publication.</title>
        <authorList>
            <person name="Blyth D.M."/>
            <person name="Mccarthy S.L."/>
            <person name="Schall S.E."/>
            <person name="Stam J.A."/>
            <person name="Ong A.C."/>
            <person name="Mcgann P.T."/>
        </authorList>
    </citation>
    <scope>NUCLEOTIDE SEQUENCE [LARGE SCALE GENOMIC DNA]</scope>
    <source>
        <strain evidence="2 3">MRSN571793</strain>
    </source>
</reference>
<keyword evidence="3" id="KW-1185">Reference proteome</keyword>
<organism evidence="2 3">
    <name type="scientific">Dysgonomonas capnocytophagoides</name>
    <dbReference type="NCBI Taxonomy" id="45254"/>
    <lineage>
        <taxon>Bacteria</taxon>
        <taxon>Pseudomonadati</taxon>
        <taxon>Bacteroidota</taxon>
        <taxon>Bacteroidia</taxon>
        <taxon>Bacteroidales</taxon>
        <taxon>Dysgonomonadaceae</taxon>
        <taxon>Dysgonomonas</taxon>
    </lineage>
</organism>
<dbReference type="OrthoDB" id="1240046at2"/>
<feature type="chain" id="PRO_5021319784" evidence="1">
    <location>
        <begin position="19"/>
        <end position="261"/>
    </location>
</feature>
<name>A0A4Y8L5C1_9BACT</name>
<dbReference type="EMBL" id="SOML01000003">
    <property type="protein sequence ID" value="TFD97451.1"/>
    <property type="molecule type" value="Genomic_DNA"/>
</dbReference>
<sequence length="261" mass="28130">MKIIISLLFLILSTISFAQIGINTDEPQQLVHIDALHDTQVHPTPVNYYDDVVVTSSGKIGLGTLSPDARLQINTAGTPTTPVIGLRLQDGSEANGYGWTSDNDGYGQWKVISPEGSRKGIRQNGITLNLLSVKNKFINTNTYIDLPTGRWLLNLTILCPATVLPIGTTYKIQITVGDGVTSGGSNPTNTSDLEGNTTLTGVAWPATHAMIKNILIINNTTTATKRYYLLAGKTDSTLNINIQKFGGGWGEDVITAFQLQD</sequence>
<feature type="signal peptide" evidence="1">
    <location>
        <begin position="1"/>
        <end position="18"/>
    </location>
</feature>
<comment type="caution">
    <text evidence="2">The sequence shown here is derived from an EMBL/GenBank/DDBJ whole genome shotgun (WGS) entry which is preliminary data.</text>
</comment>